<dbReference type="NCBIfam" id="TIGR04433">
    <property type="entry name" value="UrcA_uranyl"/>
    <property type="match status" value="1"/>
</dbReference>
<keyword evidence="1" id="KW-0732">Signal</keyword>
<dbReference type="AlphaFoldDB" id="A0A7W7N207"/>
<name>A0A7W7N207_9CAUL</name>
<dbReference type="Proteomes" id="UP000539957">
    <property type="component" value="Unassembled WGS sequence"/>
</dbReference>
<accession>A0A7W7N207</accession>
<comment type="caution">
    <text evidence="2">The sequence shown here is derived from an EMBL/GenBank/DDBJ whole genome shotgun (WGS) entry which is preliminary data.</text>
</comment>
<evidence type="ECO:0000256" key="1">
    <source>
        <dbReference type="SAM" id="SignalP"/>
    </source>
</evidence>
<dbReference type="RefSeq" id="WP_184266845.1">
    <property type="nucleotide sequence ID" value="NZ_JACHKY010000001.1"/>
</dbReference>
<sequence>MKILVTGAALLLAVAPPCTVQAQTAAVPAHAETLAVAYADLDLSQPAATRLLNNRLRSAAQRVCGDPNLVVAAPRARHWCVRDAVQDGWNQVAAHGAIRSAESRPVMIAALRTRPRP</sequence>
<feature type="signal peptide" evidence="1">
    <location>
        <begin position="1"/>
        <end position="22"/>
    </location>
</feature>
<proteinExistence type="predicted"/>
<keyword evidence="3" id="KW-1185">Reference proteome</keyword>
<protein>
    <submittedName>
        <fullName evidence="2">UrcA family protein</fullName>
    </submittedName>
</protein>
<gene>
    <name evidence="2" type="ORF">HNP32_000562</name>
</gene>
<organism evidence="2 3">
    <name type="scientific">Brevundimonas bullata</name>
    <dbReference type="NCBI Taxonomy" id="13160"/>
    <lineage>
        <taxon>Bacteria</taxon>
        <taxon>Pseudomonadati</taxon>
        <taxon>Pseudomonadota</taxon>
        <taxon>Alphaproteobacteria</taxon>
        <taxon>Caulobacterales</taxon>
        <taxon>Caulobacteraceae</taxon>
        <taxon>Brevundimonas</taxon>
    </lineage>
</organism>
<evidence type="ECO:0000313" key="3">
    <source>
        <dbReference type="Proteomes" id="UP000539957"/>
    </source>
</evidence>
<reference evidence="2 3" key="1">
    <citation type="submission" date="2020-08" db="EMBL/GenBank/DDBJ databases">
        <title>Functional genomics of gut bacteria from endangered species of beetles.</title>
        <authorList>
            <person name="Carlos-Shanley C."/>
        </authorList>
    </citation>
    <scope>NUCLEOTIDE SEQUENCE [LARGE SCALE GENOMIC DNA]</scope>
    <source>
        <strain evidence="2 3">S00123</strain>
    </source>
</reference>
<evidence type="ECO:0000313" key="2">
    <source>
        <dbReference type="EMBL" id="MBB4796848.1"/>
    </source>
</evidence>
<feature type="chain" id="PRO_5030909548" evidence="1">
    <location>
        <begin position="23"/>
        <end position="117"/>
    </location>
</feature>
<dbReference type="InterPro" id="IPR030972">
    <property type="entry name" value="UrcA_uranyl"/>
</dbReference>
<dbReference type="EMBL" id="JACHKY010000001">
    <property type="protein sequence ID" value="MBB4796848.1"/>
    <property type="molecule type" value="Genomic_DNA"/>
</dbReference>